<feature type="non-terminal residue" evidence="1">
    <location>
        <position position="269"/>
    </location>
</feature>
<sequence>GALQCAKGTLKFTDMEQLEKLYVCFQLENGAILYFDNSKPFELFAVVEGKRVNADLILLEGEYDCSFKGTIANNAYFSTHENKFKNIRFFKVTIQENEVKMEQINELKTSDLIPFDNEPMYFTEESYHYILYQYHENYEKEDGETFDIDEIRSISKYDVHYHRGMLYFFRGNSEPTLYMTNNKVVIVEGPVLDGTLSFYTPPHSDCIIVANANQNVLLILNTTNLDVSQQTYEPPFESAYHSIVGVHEGILTMAFEGKGVGRCLMTTKL</sequence>
<name>A0AAN4ZHS8_9BILA</name>
<feature type="non-terminal residue" evidence="1">
    <location>
        <position position="1"/>
    </location>
</feature>
<reference evidence="2" key="1">
    <citation type="submission" date="2022-10" db="EMBL/GenBank/DDBJ databases">
        <title>Genome assembly of Pristionchus species.</title>
        <authorList>
            <person name="Yoshida K."/>
            <person name="Sommer R.J."/>
        </authorList>
    </citation>
    <scope>NUCLEOTIDE SEQUENCE [LARGE SCALE GENOMIC DNA]</scope>
    <source>
        <strain evidence="2">RS5460</strain>
    </source>
</reference>
<keyword evidence="2" id="KW-1185">Reference proteome</keyword>
<evidence type="ECO:0000313" key="2">
    <source>
        <dbReference type="Proteomes" id="UP001328107"/>
    </source>
</evidence>
<protein>
    <submittedName>
        <fullName evidence="1">Uncharacterized protein</fullName>
    </submittedName>
</protein>
<dbReference type="AlphaFoldDB" id="A0AAN4ZHS8"/>
<dbReference type="EMBL" id="BTRK01000002">
    <property type="protein sequence ID" value="GMR38653.1"/>
    <property type="molecule type" value="Genomic_DNA"/>
</dbReference>
<gene>
    <name evidence="1" type="ORF">PMAYCL1PPCAC_08848</name>
</gene>
<evidence type="ECO:0000313" key="1">
    <source>
        <dbReference type="EMBL" id="GMR38653.1"/>
    </source>
</evidence>
<proteinExistence type="predicted"/>
<organism evidence="1 2">
    <name type="scientific">Pristionchus mayeri</name>
    <dbReference type="NCBI Taxonomy" id="1317129"/>
    <lineage>
        <taxon>Eukaryota</taxon>
        <taxon>Metazoa</taxon>
        <taxon>Ecdysozoa</taxon>
        <taxon>Nematoda</taxon>
        <taxon>Chromadorea</taxon>
        <taxon>Rhabditida</taxon>
        <taxon>Rhabditina</taxon>
        <taxon>Diplogasteromorpha</taxon>
        <taxon>Diplogasteroidea</taxon>
        <taxon>Neodiplogasteridae</taxon>
        <taxon>Pristionchus</taxon>
    </lineage>
</organism>
<dbReference type="Proteomes" id="UP001328107">
    <property type="component" value="Unassembled WGS sequence"/>
</dbReference>
<comment type="caution">
    <text evidence="1">The sequence shown here is derived from an EMBL/GenBank/DDBJ whole genome shotgun (WGS) entry which is preliminary data.</text>
</comment>
<accession>A0AAN4ZHS8</accession>